<proteinExistence type="predicted"/>
<protein>
    <submittedName>
        <fullName evidence="1">Uncharacterized protein</fullName>
    </submittedName>
</protein>
<dbReference type="EMBL" id="GG704913">
    <property type="protein sequence ID" value="EAS29994.3"/>
    <property type="molecule type" value="Genomic_DNA"/>
</dbReference>
<dbReference type="OrthoDB" id="4526074at2759"/>
<dbReference type="Proteomes" id="UP000001261">
    <property type="component" value="Unassembled WGS sequence"/>
</dbReference>
<accession>J3K639</accession>
<dbReference type="OMA" id="VILMWAM"/>
<dbReference type="AlphaFoldDB" id="J3K639"/>
<dbReference type="InParanoid" id="J3K639"/>
<dbReference type="RefSeq" id="XP_001241577.2">
    <property type="nucleotide sequence ID" value="XM_001241576.2"/>
</dbReference>
<organism evidence="1 2">
    <name type="scientific">Coccidioides immitis (strain RS)</name>
    <name type="common">Valley fever fungus</name>
    <dbReference type="NCBI Taxonomy" id="246410"/>
    <lineage>
        <taxon>Eukaryota</taxon>
        <taxon>Fungi</taxon>
        <taxon>Dikarya</taxon>
        <taxon>Ascomycota</taxon>
        <taxon>Pezizomycotina</taxon>
        <taxon>Eurotiomycetes</taxon>
        <taxon>Eurotiomycetidae</taxon>
        <taxon>Onygenales</taxon>
        <taxon>Onygenaceae</taxon>
        <taxon>Coccidioides</taxon>
    </lineage>
</organism>
<evidence type="ECO:0000313" key="2">
    <source>
        <dbReference type="Proteomes" id="UP000001261"/>
    </source>
</evidence>
<dbReference type="VEuPathDB" id="FungiDB:CIMG_08740"/>
<sequence length="318" mass="35478">MSVGLVLSQLETLVSRIELMGTRLSNKTIRPTSNQRDHFQGLSARLRAALAIIDIRIGELLSPTDKEIGLANQVRSAKIYVSITSPILTLLRRNLALIFTGPTPSNLDSAHVQARKKQTRTRCETLRKQNTHLILMWAMTIPPSTWKSSAGMTDSTFYFLVEELETERMIRISSQLLESLRSMAKDEPLTTCGAFHTFVVDVSKLITPDEDVPEQGINEAHTNILTAKNVLAIQYGRQIDYRCSGVPINKLPLLSERLLEAIQSSYQWNWERTVGGADTTDCLNALVPKNRSQDISITLSVGHENGVELIEELAAIRV</sequence>
<name>J3K639_COCIM</name>
<reference evidence="2" key="2">
    <citation type="journal article" date="2010" name="Genome Res.">
        <title>Population genomic sequencing of Coccidioides fungi reveals recent hybridization and transposon control.</title>
        <authorList>
            <person name="Neafsey D.E."/>
            <person name="Barker B.M."/>
            <person name="Sharpton T.J."/>
            <person name="Stajich J.E."/>
            <person name="Park D.J."/>
            <person name="Whiston E."/>
            <person name="Hung C.-Y."/>
            <person name="McMahan C."/>
            <person name="White J."/>
            <person name="Sykes S."/>
            <person name="Heiman D."/>
            <person name="Young S."/>
            <person name="Zeng Q."/>
            <person name="Abouelleil A."/>
            <person name="Aftuck L."/>
            <person name="Bessette D."/>
            <person name="Brown A."/>
            <person name="FitzGerald M."/>
            <person name="Lui A."/>
            <person name="Macdonald J.P."/>
            <person name="Priest M."/>
            <person name="Orbach M.J."/>
            <person name="Galgiani J.N."/>
            <person name="Kirkland T.N."/>
            <person name="Cole G.T."/>
            <person name="Birren B.W."/>
            <person name="Henn M.R."/>
            <person name="Taylor J.W."/>
            <person name="Rounsley S.D."/>
        </authorList>
    </citation>
    <scope>GENOME REANNOTATION</scope>
    <source>
        <strain evidence="2">RS</strain>
    </source>
</reference>
<dbReference type="KEGG" id="cim:CIMG_08740"/>
<evidence type="ECO:0000313" key="1">
    <source>
        <dbReference type="EMBL" id="EAS29994.3"/>
    </source>
</evidence>
<keyword evidence="2" id="KW-1185">Reference proteome</keyword>
<dbReference type="GeneID" id="4559701"/>
<gene>
    <name evidence="1" type="ORF">CIMG_08740</name>
</gene>
<reference evidence="2" key="1">
    <citation type="journal article" date="2009" name="Genome Res.">
        <title>Comparative genomic analyses of the human fungal pathogens Coccidioides and their relatives.</title>
        <authorList>
            <person name="Sharpton T.J."/>
            <person name="Stajich J.E."/>
            <person name="Rounsley S.D."/>
            <person name="Gardner M.J."/>
            <person name="Wortman J.R."/>
            <person name="Jordar V.S."/>
            <person name="Maiti R."/>
            <person name="Kodira C.D."/>
            <person name="Neafsey D.E."/>
            <person name="Zeng Q."/>
            <person name="Hung C.-Y."/>
            <person name="McMahan C."/>
            <person name="Muszewska A."/>
            <person name="Grynberg M."/>
            <person name="Mandel M.A."/>
            <person name="Kellner E.M."/>
            <person name="Barker B.M."/>
            <person name="Galgiani J.N."/>
            <person name="Orbach M.J."/>
            <person name="Kirkland T.N."/>
            <person name="Cole G.T."/>
            <person name="Henn M.R."/>
            <person name="Birren B.W."/>
            <person name="Taylor J.W."/>
        </authorList>
    </citation>
    <scope>NUCLEOTIDE SEQUENCE [LARGE SCALE GENOMIC DNA]</scope>
    <source>
        <strain evidence="2">RS</strain>
    </source>
</reference>